<evidence type="ECO:0000313" key="3">
    <source>
        <dbReference type="Proteomes" id="UP000503482"/>
    </source>
</evidence>
<dbReference type="AlphaFoldDB" id="A0AAE7B9T1"/>
<protein>
    <submittedName>
        <fullName evidence="2">Uncharacterized protein</fullName>
    </submittedName>
</protein>
<feature type="coiled-coil region" evidence="1">
    <location>
        <begin position="12"/>
        <end position="39"/>
    </location>
</feature>
<reference evidence="2 3" key="1">
    <citation type="submission" date="2020-05" db="EMBL/GenBank/DDBJ databases">
        <title>Complete genome sequencing of Campylobacter and Arcobacter type strains.</title>
        <authorList>
            <person name="Miller W.G."/>
            <person name="Yee E."/>
        </authorList>
    </citation>
    <scope>NUCLEOTIDE SEQUENCE [LARGE SCALE GENOMIC DNA]</scope>
    <source>
        <strain evidence="2 3">LMG 26156</strain>
    </source>
</reference>
<dbReference type="Proteomes" id="UP000503482">
    <property type="component" value="Chromosome"/>
</dbReference>
<keyword evidence="1" id="KW-0175">Coiled coil</keyword>
<dbReference type="EMBL" id="CP053840">
    <property type="protein sequence ID" value="QKF68113.1"/>
    <property type="molecule type" value="Genomic_DNA"/>
</dbReference>
<evidence type="ECO:0000313" key="2">
    <source>
        <dbReference type="EMBL" id="QKF68113.1"/>
    </source>
</evidence>
<organism evidence="2 3">
    <name type="scientific">Arcobacter venerupis</name>
    <dbReference type="NCBI Taxonomy" id="1054033"/>
    <lineage>
        <taxon>Bacteria</taxon>
        <taxon>Pseudomonadati</taxon>
        <taxon>Campylobacterota</taxon>
        <taxon>Epsilonproteobacteria</taxon>
        <taxon>Campylobacterales</taxon>
        <taxon>Arcobacteraceae</taxon>
        <taxon>Arcobacter</taxon>
    </lineage>
</organism>
<keyword evidence="3" id="KW-1185">Reference proteome</keyword>
<proteinExistence type="predicted"/>
<sequence>MVISKQALALVKNKEKELINRKKSKYQDYEADIMFLKKEGFPISRIAQFLEDTYNLKNDKSLTALQSFIKVREKRTNKNDKQVAEKETKNIEKLDEINKLENSKNEMTSTEEDLLTLVSGFKK</sequence>
<name>A0AAE7B9T1_9BACT</name>
<evidence type="ECO:0000256" key="1">
    <source>
        <dbReference type="SAM" id="Coils"/>
    </source>
</evidence>
<dbReference type="KEGG" id="avp:AVENP_2617"/>
<accession>A0AAE7B9T1</accession>
<dbReference type="RefSeq" id="WP_128359715.1">
    <property type="nucleotide sequence ID" value="NZ_CP053840.1"/>
</dbReference>
<gene>
    <name evidence="2" type="ORF">AVENP_2617</name>
</gene>